<comment type="subcellular location">
    <subcellularLocation>
        <location evidence="1">Secreted</location>
    </subcellularLocation>
</comment>
<comment type="caution">
    <text evidence="8">The sequence shown here is derived from an EMBL/GenBank/DDBJ whole genome shotgun (WGS) entry which is preliminary data.</text>
</comment>
<feature type="chain" id="PRO_5041702465" evidence="7">
    <location>
        <begin position="32"/>
        <end position="218"/>
    </location>
</feature>
<evidence type="ECO:0000256" key="5">
    <source>
        <dbReference type="ARBA" id="ARBA00022729"/>
    </source>
</evidence>
<evidence type="ECO:0000313" key="8">
    <source>
        <dbReference type="EMBL" id="KAK3032552.1"/>
    </source>
</evidence>
<dbReference type="InterPro" id="IPR039252">
    <property type="entry name" value="RALFL27"/>
</dbReference>
<sequence length="218" mass="23857">MGTEFGGRSSLLFIVGVLSILLLNDWGGASASASLMNMNSSCSSKGDCTFHDIEDEDGEFFIDSEVHRRVLAGATGKKISYASLPIDPVCDAQKYEIELEPEMGIELKRPWLCFTIVVLVILLGTSLQRADCVTKGSNHTSSWCNGSTSECSTSADRDALLVEFQVIEGSLATTITYGSFRPTNPYCNANLYGSCISAQLNQYRRPCDYHNRCQHTPN</sequence>
<proteinExistence type="inferred from homology"/>
<evidence type="ECO:0000256" key="2">
    <source>
        <dbReference type="ARBA" id="ARBA00009178"/>
    </source>
</evidence>
<organism evidence="8 9">
    <name type="scientific">Escallonia herrerae</name>
    <dbReference type="NCBI Taxonomy" id="1293975"/>
    <lineage>
        <taxon>Eukaryota</taxon>
        <taxon>Viridiplantae</taxon>
        <taxon>Streptophyta</taxon>
        <taxon>Embryophyta</taxon>
        <taxon>Tracheophyta</taxon>
        <taxon>Spermatophyta</taxon>
        <taxon>Magnoliopsida</taxon>
        <taxon>eudicotyledons</taxon>
        <taxon>Gunneridae</taxon>
        <taxon>Pentapetalae</taxon>
        <taxon>asterids</taxon>
        <taxon>campanulids</taxon>
        <taxon>Escalloniales</taxon>
        <taxon>Escalloniaceae</taxon>
        <taxon>Escallonia</taxon>
    </lineage>
</organism>
<name>A0AA89BD69_9ASTE</name>
<keyword evidence="9" id="KW-1185">Reference proteome</keyword>
<evidence type="ECO:0000256" key="3">
    <source>
        <dbReference type="ARBA" id="ARBA00022525"/>
    </source>
</evidence>
<gene>
    <name evidence="8" type="ORF">RJ639_036791</name>
</gene>
<reference evidence="8" key="1">
    <citation type="submission" date="2022-12" db="EMBL/GenBank/DDBJ databases">
        <title>Draft genome assemblies for two species of Escallonia (Escalloniales).</title>
        <authorList>
            <person name="Chanderbali A."/>
            <person name="Dervinis C."/>
            <person name="Anghel I."/>
            <person name="Soltis D."/>
            <person name="Soltis P."/>
            <person name="Zapata F."/>
        </authorList>
    </citation>
    <scope>NUCLEOTIDE SEQUENCE</scope>
    <source>
        <strain evidence="8">UCBG64.0493</strain>
        <tissue evidence="8">Leaf</tissue>
    </source>
</reference>
<accession>A0AA89BD69</accession>
<keyword evidence="5 7" id="KW-0732">Signal</keyword>
<dbReference type="GO" id="GO:0005576">
    <property type="term" value="C:extracellular region"/>
    <property type="evidence" value="ECO:0007669"/>
    <property type="project" value="UniProtKB-SubCell"/>
</dbReference>
<feature type="signal peptide" evidence="7">
    <location>
        <begin position="1"/>
        <end position="31"/>
    </location>
</feature>
<dbReference type="Proteomes" id="UP001188597">
    <property type="component" value="Unassembled WGS sequence"/>
</dbReference>
<dbReference type="PANTHER" id="PTHR39112:SF1">
    <property type="entry name" value="PROTEIN RALF-LIKE 27"/>
    <property type="match status" value="1"/>
</dbReference>
<dbReference type="InterPro" id="IPR008801">
    <property type="entry name" value="RALF"/>
</dbReference>
<dbReference type="PANTHER" id="PTHR39112">
    <property type="entry name" value="PROTEIN RALF-LIKE 27-RELATED"/>
    <property type="match status" value="1"/>
</dbReference>
<keyword evidence="4" id="KW-0372">Hormone</keyword>
<keyword evidence="6" id="KW-1015">Disulfide bond</keyword>
<comment type="similarity">
    <text evidence="2">Belongs to the plant rapid alkalinization factor (RALF) family.</text>
</comment>
<evidence type="ECO:0000256" key="6">
    <source>
        <dbReference type="ARBA" id="ARBA00023157"/>
    </source>
</evidence>
<dbReference type="GO" id="GO:0005179">
    <property type="term" value="F:hormone activity"/>
    <property type="evidence" value="ECO:0007669"/>
    <property type="project" value="UniProtKB-KW"/>
</dbReference>
<evidence type="ECO:0000256" key="7">
    <source>
        <dbReference type="SAM" id="SignalP"/>
    </source>
</evidence>
<dbReference type="AlphaFoldDB" id="A0AA89BD69"/>
<evidence type="ECO:0000256" key="4">
    <source>
        <dbReference type="ARBA" id="ARBA00022702"/>
    </source>
</evidence>
<dbReference type="Pfam" id="PF05498">
    <property type="entry name" value="RALF"/>
    <property type="match status" value="1"/>
</dbReference>
<evidence type="ECO:0000313" key="9">
    <source>
        <dbReference type="Proteomes" id="UP001188597"/>
    </source>
</evidence>
<dbReference type="EMBL" id="JAVXUP010000264">
    <property type="protein sequence ID" value="KAK3032552.1"/>
    <property type="molecule type" value="Genomic_DNA"/>
</dbReference>
<keyword evidence="3" id="KW-0964">Secreted</keyword>
<evidence type="ECO:0000256" key="1">
    <source>
        <dbReference type="ARBA" id="ARBA00004613"/>
    </source>
</evidence>
<protein>
    <submittedName>
        <fullName evidence="8">Uncharacterized protein</fullName>
    </submittedName>
</protein>